<organism evidence="2 3">
    <name type="scientific">Portunus trituberculatus</name>
    <name type="common">Swimming crab</name>
    <name type="synonym">Neptunus trituberculatus</name>
    <dbReference type="NCBI Taxonomy" id="210409"/>
    <lineage>
        <taxon>Eukaryota</taxon>
        <taxon>Metazoa</taxon>
        <taxon>Ecdysozoa</taxon>
        <taxon>Arthropoda</taxon>
        <taxon>Crustacea</taxon>
        <taxon>Multicrustacea</taxon>
        <taxon>Malacostraca</taxon>
        <taxon>Eumalacostraca</taxon>
        <taxon>Eucarida</taxon>
        <taxon>Decapoda</taxon>
        <taxon>Pleocyemata</taxon>
        <taxon>Brachyura</taxon>
        <taxon>Eubrachyura</taxon>
        <taxon>Portunoidea</taxon>
        <taxon>Portunidae</taxon>
        <taxon>Portuninae</taxon>
        <taxon>Portunus</taxon>
    </lineage>
</organism>
<evidence type="ECO:0000313" key="2">
    <source>
        <dbReference type="EMBL" id="MPC49288.1"/>
    </source>
</evidence>
<gene>
    <name evidence="2" type="ORF">E2C01_043086</name>
</gene>
<sequence>MSARSVTALTPLSVPESPRFVNETGEVITVSKLVFLRLTHPLIRTHPPIYQHLSNQSSTLNTRPSTYPATLTHIHPISAQPAREGDVTTAAV</sequence>
<evidence type="ECO:0000313" key="3">
    <source>
        <dbReference type="Proteomes" id="UP000324222"/>
    </source>
</evidence>
<keyword evidence="3" id="KW-1185">Reference proteome</keyword>
<name>A0A5B7FWJ4_PORTR</name>
<reference evidence="2 3" key="1">
    <citation type="submission" date="2019-05" db="EMBL/GenBank/DDBJ databases">
        <title>Another draft genome of Portunus trituberculatus and its Hox gene families provides insights of decapod evolution.</title>
        <authorList>
            <person name="Jeong J.-H."/>
            <person name="Song I."/>
            <person name="Kim S."/>
            <person name="Choi T."/>
            <person name="Kim D."/>
            <person name="Ryu S."/>
            <person name="Kim W."/>
        </authorList>
    </citation>
    <scope>NUCLEOTIDE SEQUENCE [LARGE SCALE GENOMIC DNA]</scope>
    <source>
        <tissue evidence="2">Muscle</tissue>
    </source>
</reference>
<protein>
    <submittedName>
        <fullName evidence="2">Uncharacterized protein</fullName>
    </submittedName>
</protein>
<feature type="region of interest" description="Disordered" evidence="1">
    <location>
        <begin position="73"/>
        <end position="92"/>
    </location>
</feature>
<accession>A0A5B7FWJ4</accession>
<proteinExistence type="predicted"/>
<dbReference type="EMBL" id="VSRR010008780">
    <property type="protein sequence ID" value="MPC49288.1"/>
    <property type="molecule type" value="Genomic_DNA"/>
</dbReference>
<evidence type="ECO:0000256" key="1">
    <source>
        <dbReference type="SAM" id="MobiDB-lite"/>
    </source>
</evidence>
<comment type="caution">
    <text evidence="2">The sequence shown here is derived from an EMBL/GenBank/DDBJ whole genome shotgun (WGS) entry which is preliminary data.</text>
</comment>
<dbReference type="Proteomes" id="UP000324222">
    <property type="component" value="Unassembled WGS sequence"/>
</dbReference>
<dbReference type="AlphaFoldDB" id="A0A5B7FWJ4"/>